<dbReference type="InterPro" id="IPR019734">
    <property type="entry name" value="TPR_rpt"/>
</dbReference>
<reference evidence="2" key="2">
    <citation type="submission" date="2025-09" db="UniProtKB">
        <authorList>
            <consortium name="Ensembl"/>
        </authorList>
    </citation>
    <scope>IDENTIFICATION</scope>
</reference>
<evidence type="ECO:0000313" key="3">
    <source>
        <dbReference type="Proteomes" id="UP000694403"/>
    </source>
</evidence>
<protein>
    <submittedName>
        <fullName evidence="2">FA complementation group G</fullName>
    </submittedName>
</protein>
<evidence type="ECO:0000313" key="2">
    <source>
        <dbReference type="Ensembl" id="ENSCSRP00000020234.1"/>
    </source>
</evidence>
<organism evidence="2 3">
    <name type="scientific">Chelydra serpentina</name>
    <name type="common">Snapping turtle</name>
    <name type="synonym">Testudo serpentina</name>
    <dbReference type="NCBI Taxonomy" id="8475"/>
    <lineage>
        <taxon>Eukaryota</taxon>
        <taxon>Metazoa</taxon>
        <taxon>Chordata</taxon>
        <taxon>Craniata</taxon>
        <taxon>Vertebrata</taxon>
        <taxon>Euteleostomi</taxon>
        <taxon>Archelosauria</taxon>
        <taxon>Testudinata</taxon>
        <taxon>Testudines</taxon>
        <taxon>Cryptodira</taxon>
        <taxon>Durocryptodira</taxon>
        <taxon>Americhelydia</taxon>
        <taxon>Chelydroidea</taxon>
        <taxon>Chelydridae</taxon>
        <taxon>Chelydra</taxon>
    </lineage>
</organism>
<sequence length="680" mass="73497">REIQREGPVPEPGPRAPSPAPGGAGDCEPGLGQPRLPGGGSCKGALEKGLPAALPSLSLELTVLYNSLLFAVSESDGLVEGEGERINHGLIRVLEACGVSGQDLSTEELWQKVLQDVTPEELCAPLHRLGALQGAVWLAANCLGSVTGLFRLLSDTKVTPHGENELLALLKAWSVPGEGGASPLVVQSTKDLKEILWTSAAFLQGLQGLEAGNLPAALSLLQAAASGFCSKRVLAQIYTCIGCCTQQMGKPQTALQHLKRALQVDFQCLSALSQAALVYRQLGETDAELEALALLYKALETPAQEAVSIDPCFLIRTELLVHTPALASLFSRSHPSEVKYLLAQRCLQAGRVGEAVEHYLDLLALLQEGPQHQVPLHGRSALPRIPEVFLEAASALEQLGRYQDAIAVCEEIISRTGDLIPETLRIELDSGAGGEAPGRAGSPSPGIPPQQRESLRCIVWRAAAYLHQGRAWTRLAESKEAITRFTRCLNVLLRVQLVSAGMEMAEALPEAKVLQKIRLLALLGRGSQFQELGRDKEALMNFQHSLQVCPGDPAATSHLLRALWKLNRRQEAAALWQKRHADAAPADGQQEAPGRPYPLYLVSCLKQVNLPHDEALRRPCLTPHSHAPANISFPAEGSRTAFCSDGFPRTLTCPWAEELFLAKALKHKEAIFFLIKKTWE</sequence>
<feature type="compositionally biased region" description="Pro residues" evidence="1">
    <location>
        <begin position="9"/>
        <end position="20"/>
    </location>
</feature>
<dbReference type="SMART" id="SM00028">
    <property type="entry name" value="TPR"/>
    <property type="match status" value="5"/>
</dbReference>
<dbReference type="GO" id="GO:0043240">
    <property type="term" value="C:Fanconi anaemia nuclear complex"/>
    <property type="evidence" value="ECO:0007669"/>
    <property type="project" value="InterPro"/>
</dbReference>
<dbReference type="PANTHER" id="PTHR15254:SF2">
    <property type="entry name" value="FANCONI ANEMIA GROUP G PROTEIN"/>
    <property type="match status" value="1"/>
</dbReference>
<dbReference type="PANTHER" id="PTHR15254">
    <property type="entry name" value="FANCONI ANEMIA GROUP G PROTEIN FAMILY MEMBER"/>
    <property type="match status" value="1"/>
</dbReference>
<reference evidence="2" key="1">
    <citation type="submission" date="2025-08" db="UniProtKB">
        <authorList>
            <consortium name="Ensembl"/>
        </authorList>
    </citation>
    <scope>IDENTIFICATION</scope>
</reference>
<keyword evidence="3" id="KW-1185">Reference proteome</keyword>
<name>A0A8C3SYH7_CHESE</name>
<dbReference type="Gene3D" id="1.25.40.10">
    <property type="entry name" value="Tetratricopeptide repeat domain"/>
    <property type="match status" value="2"/>
</dbReference>
<dbReference type="GO" id="GO:0036297">
    <property type="term" value="P:interstrand cross-link repair"/>
    <property type="evidence" value="ECO:0007669"/>
    <property type="project" value="InterPro"/>
</dbReference>
<dbReference type="Ensembl" id="ENSCSRT00000021133.1">
    <property type="protein sequence ID" value="ENSCSRP00000020234.1"/>
    <property type="gene ID" value="ENSCSRG00000015228.1"/>
</dbReference>
<feature type="region of interest" description="Disordered" evidence="1">
    <location>
        <begin position="1"/>
        <end position="40"/>
    </location>
</feature>
<proteinExistence type="predicted"/>
<dbReference type="InterPro" id="IPR011990">
    <property type="entry name" value="TPR-like_helical_dom_sf"/>
</dbReference>
<accession>A0A8C3SYH7</accession>
<dbReference type="SUPFAM" id="SSF48452">
    <property type="entry name" value="TPR-like"/>
    <property type="match status" value="2"/>
</dbReference>
<evidence type="ECO:0000256" key="1">
    <source>
        <dbReference type="SAM" id="MobiDB-lite"/>
    </source>
</evidence>
<dbReference type="Proteomes" id="UP000694403">
    <property type="component" value="Unplaced"/>
</dbReference>
<feature type="region of interest" description="Disordered" evidence="1">
    <location>
        <begin position="431"/>
        <end position="450"/>
    </location>
</feature>
<dbReference type="AlphaFoldDB" id="A0A8C3SYH7"/>
<dbReference type="InterPro" id="IPR039684">
    <property type="entry name" value="FANCG"/>
</dbReference>